<dbReference type="GeneID" id="16071133"/>
<dbReference type="InterPro" id="IPR038765">
    <property type="entry name" value="Papain-like_cys_pep_sf"/>
</dbReference>
<proteinExistence type="inferred from homology"/>
<dbReference type="InterPro" id="IPR025661">
    <property type="entry name" value="Pept_asp_AS"/>
</dbReference>
<evidence type="ECO:0000259" key="3">
    <source>
        <dbReference type="SMART" id="SM00645"/>
    </source>
</evidence>
<dbReference type="KEGG" id="sre:PTSG_08324"/>
<dbReference type="MEROPS" id="I29.003"/>
<dbReference type="InterPro" id="IPR000668">
    <property type="entry name" value="Peptidase_C1A_C"/>
</dbReference>
<dbReference type="PANTHER" id="PTHR12411">
    <property type="entry name" value="CYSTEINE PROTEASE FAMILY C1-RELATED"/>
    <property type="match status" value="1"/>
</dbReference>
<evidence type="ECO:0000313" key="6">
    <source>
        <dbReference type="Proteomes" id="UP000007799"/>
    </source>
</evidence>
<keyword evidence="5" id="KW-0378">Hydrolase</keyword>
<dbReference type="InterPro" id="IPR013128">
    <property type="entry name" value="Peptidase_C1A"/>
</dbReference>
<evidence type="ECO:0000256" key="2">
    <source>
        <dbReference type="SAM" id="SignalP"/>
    </source>
</evidence>
<dbReference type="Proteomes" id="UP000007799">
    <property type="component" value="Unassembled WGS sequence"/>
</dbReference>
<dbReference type="AlphaFoldDB" id="F2UJD2"/>
<protein>
    <submittedName>
        <fullName evidence="5">Cysteine protease</fullName>
    </submittedName>
</protein>
<gene>
    <name evidence="5" type="ORF">PTSG_08324</name>
</gene>
<dbReference type="InterPro" id="IPR039417">
    <property type="entry name" value="Peptidase_C1A_papain-like"/>
</dbReference>
<dbReference type="GO" id="GO:0006508">
    <property type="term" value="P:proteolysis"/>
    <property type="evidence" value="ECO:0007669"/>
    <property type="project" value="UniProtKB-KW"/>
</dbReference>
<feature type="domain" description="Peptidase C1A papain C-terminal" evidence="3">
    <location>
        <begin position="128"/>
        <end position="336"/>
    </location>
</feature>
<name>F2UJD2_SALR5</name>
<dbReference type="SMART" id="SM00645">
    <property type="entry name" value="Pept_C1"/>
    <property type="match status" value="1"/>
</dbReference>
<feature type="chain" id="PRO_5018641433" evidence="2">
    <location>
        <begin position="23"/>
        <end position="347"/>
    </location>
</feature>
<dbReference type="InParanoid" id="F2UJD2"/>
<dbReference type="eggNOG" id="KOG1543">
    <property type="taxonomic scope" value="Eukaryota"/>
</dbReference>
<dbReference type="FunFam" id="3.90.70.10:FF:000109">
    <property type="entry name" value="Cysteine protease"/>
    <property type="match status" value="1"/>
</dbReference>
<dbReference type="GO" id="GO:0008234">
    <property type="term" value="F:cysteine-type peptidase activity"/>
    <property type="evidence" value="ECO:0007669"/>
    <property type="project" value="InterPro"/>
</dbReference>
<dbReference type="CDD" id="cd02248">
    <property type="entry name" value="Peptidase_C1A"/>
    <property type="match status" value="1"/>
</dbReference>
<comment type="similarity">
    <text evidence="1">Belongs to the peptidase C1 family.</text>
</comment>
<keyword evidence="6" id="KW-1185">Reference proteome</keyword>
<feature type="domain" description="Cathepsin propeptide inhibitor" evidence="4">
    <location>
        <begin position="31"/>
        <end position="91"/>
    </location>
</feature>
<dbReference type="RefSeq" id="XP_004990575.1">
    <property type="nucleotide sequence ID" value="XM_004990518.1"/>
</dbReference>
<dbReference type="OMA" id="NLIDCTT"/>
<accession>F2UJD2</accession>
<organism evidence="6">
    <name type="scientific">Salpingoeca rosetta (strain ATCC 50818 / BSB-021)</name>
    <dbReference type="NCBI Taxonomy" id="946362"/>
    <lineage>
        <taxon>Eukaryota</taxon>
        <taxon>Choanoflagellata</taxon>
        <taxon>Craspedida</taxon>
        <taxon>Salpingoecidae</taxon>
        <taxon>Salpingoeca</taxon>
    </lineage>
</organism>
<dbReference type="FunCoup" id="F2UJD2">
    <property type="interactions" value="553"/>
</dbReference>
<dbReference type="InterPro" id="IPR013201">
    <property type="entry name" value="Prot_inhib_I29"/>
</dbReference>
<feature type="signal peptide" evidence="2">
    <location>
        <begin position="1"/>
        <end position="22"/>
    </location>
</feature>
<reference evidence="5" key="1">
    <citation type="submission" date="2009-08" db="EMBL/GenBank/DDBJ databases">
        <title>Annotation of Salpingoeca rosetta.</title>
        <authorList>
            <consortium name="The Broad Institute Genome Sequencing Platform"/>
            <person name="Russ C."/>
            <person name="Cuomo C."/>
            <person name="Burger G."/>
            <person name="Gray M.W."/>
            <person name="Holland P.W.H."/>
            <person name="King N."/>
            <person name="Lang F.B.F."/>
            <person name="Roger A.J."/>
            <person name="Ruiz-Trillo I."/>
            <person name="Young S.K."/>
            <person name="Zeng Q."/>
            <person name="Gargeya S."/>
            <person name="Alvarado L."/>
            <person name="Berlin A."/>
            <person name="Chapman S.B."/>
            <person name="Chen Z."/>
            <person name="Freedman E."/>
            <person name="Gellesch M."/>
            <person name="Goldberg J."/>
            <person name="Griggs A."/>
            <person name="Gujja S."/>
            <person name="Heilman E."/>
            <person name="Heiman D."/>
            <person name="Howarth C."/>
            <person name="Mehta T."/>
            <person name="Neiman D."/>
            <person name="Pearson M."/>
            <person name="Roberts A."/>
            <person name="Saif S."/>
            <person name="Shea T."/>
            <person name="Shenoy N."/>
            <person name="Sisk P."/>
            <person name="Stolte C."/>
            <person name="Sykes S."/>
            <person name="White J."/>
            <person name="Yandava C."/>
            <person name="Haas B."/>
            <person name="Nusbaum C."/>
            <person name="Birren B."/>
        </authorList>
    </citation>
    <scope>NUCLEOTIDE SEQUENCE [LARGE SCALE GENOMIC DNA]</scope>
    <source>
        <strain evidence="5">ATCC 50818</strain>
    </source>
</reference>
<sequence>MKLLVLAAAAVAALAVMTTVSAAPTPSAMTFEEFKDKYNKVYESAEEEARRAAIFQESLDFIEKHNAEAAAGMHTYLVGVNEFADLTREEFRQHHVTRLPFDDDKRDPVTATLHLDEHAVHAADSNGDSSGIDWRKRGAVTPVRNQGQCGNPAIFAAVEAVEGMHAISSGNLVELSTQQVIDCSGTPGCSGGSLVSFFKYIARNGGLDSAADYPTSGAGGQCNKAKEARHVAKVGGYSVVPPRNETKLAAAVFKMPVAVAIEADTPSFQMYTSGVYSGPCGTQLDHAVLVVGYTDEYWIVKNSWGASWGDQGYIMMKRGVGAAGICGITLDAMYPTATNATVATLHL</sequence>
<evidence type="ECO:0000256" key="1">
    <source>
        <dbReference type="ARBA" id="ARBA00008455"/>
    </source>
</evidence>
<dbReference type="SUPFAM" id="SSF54001">
    <property type="entry name" value="Cysteine proteinases"/>
    <property type="match status" value="1"/>
</dbReference>
<keyword evidence="2" id="KW-0732">Signal</keyword>
<dbReference type="Pfam" id="PF00112">
    <property type="entry name" value="Peptidase_C1"/>
    <property type="match status" value="1"/>
</dbReference>
<evidence type="ECO:0000313" key="5">
    <source>
        <dbReference type="EMBL" id="EGD77231.1"/>
    </source>
</evidence>
<keyword evidence="5" id="KW-0645">Protease</keyword>
<dbReference type="Pfam" id="PF08246">
    <property type="entry name" value="Inhibitor_I29"/>
    <property type="match status" value="1"/>
</dbReference>
<dbReference type="OrthoDB" id="10253408at2759"/>
<dbReference type="EMBL" id="GL832977">
    <property type="protein sequence ID" value="EGD77231.1"/>
    <property type="molecule type" value="Genomic_DNA"/>
</dbReference>
<dbReference type="STRING" id="946362.F2UJD2"/>
<dbReference type="Gene3D" id="3.90.70.10">
    <property type="entry name" value="Cysteine proteinases"/>
    <property type="match status" value="1"/>
</dbReference>
<dbReference type="SMART" id="SM00848">
    <property type="entry name" value="Inhibitor_I29"/>
    <property type="match status" value="1"/>
</dbReference>
<dbReference type="PROSITE" id="PS00640">
    <property type="entry name" value="THIOL_PROTEASE_ASN"/>
    <property type="match status" value="1"/>
</dbReference>
<evidence type="ECO:0000259" key="4">
    <source>
        <dbReference type="SMART" id="SM00848"/>
    </source>
</evidence>